<evidence type="ECO:0000313" key="1">
    <source>
        <dbReference type="EMBL" id="EHK99229.1"/>
    </source>
</evidence>
<sequence length="35" mass="4439">MGSPEYYCQARQTAWTFEYYERRQTAFKIFFPQFF</sequence>
<dbReference type="EMBL" id="AGUE01000124">
    <property type="protein sequence ID" value="EHK99229.1"/>
    <property type="molecule type" value="Genomic_DNA"/>
</dbReference>
<dbReference type="InParanoid" id="H0EQG3"/>
<comment type="caution">
    <text evidence="1">The sequence shown here is derived from an EMBL/GenBank/DDBJ whole genome shotgun (WGS) entry which is preliminary data.</text>
</comment>
<protein>
    <submittedName>
        <fullName evidence="1">Uncharacterized protein</fullName>
    </submittedName>
</protein>
<proteinExistence type="predicted"/>
<accession>H0EQG3</accession>
<keyword evidence="2" id="KW-1185">Reference proteome</keyword>
<evidence type="ECO:0000313" key="2">
    <source>
        <dbReference type="Proteomes" id="UP000005446"/>
    </source>
</evidence>
<dbReference type="Proteomes" id="UP000005446">
    <property type="component" value="Unassembled WGS sequence"/>
</dbReference>
<reference evidence="1 2" key="1">
    <citation type="journal article" date="2012" name="Eukaryot. Cell">
        <title>Genome sequence of the fungus Glarea lozoyensis: the first genome sequence of a species from the Helotiaceae family.</title>
        <authorList>
            <person name="Youssar L."/>
            <person name="Gruening B.A."/>
            <person name="Erxleben A."/>
            <person name="Guenther S."/>
            <person name="Huettel W."/>
        </authorList>
    </citation>
    <scope>NUCLEOTIDE SEQUENCE [LARGE SCALE GENOMIC DNA]</scope>
    <source>
        <strain evidence="2">ATCC 74030 / MF5533</strain>
    </source>
</reference>
<dbReference type="AlphaFoldDB" id="H0EQG3"/>
<organism evidence="1 2">
    <name type="scientific">Glarea lozoyensis (strain ATCC 74030 / MF5533)</name>
    <dbReference type="NCBI Taxonomy" id="1104152"/>
    <lineage>
        <taxon>Eukaryota</taxon>
        <taxon>Fungi</taxon>
        <taxon>Dikarya</taxon>
        <taxon>Ascomycota</taxon>
        <taxon>Pezizomycotina</taxon>
        <taxon>Leotiomycetes</taxon>
        <taxon>Helotiales</taxon>
        <taxon>Helotiaceae</taxon>
        <taxon>Glarea</taxon>
    </lineage>
</organism>
<gene>
    <name evidence="1" type="ORF">M7I_4912</name>
</gene>
<dbReference type="HOGENOM" id="CLU_3368600_0_0_1"/>
<name>H0EQG3_GLAL7</name>